<accession>A0ABN8BUA2</accession>
<evidence type="ECO:0000256" key="2">
    <source>
        <dbReference type="SAM" id="SignalP"/>
    </source>
</evidence>
<feature type="transmembrane region" description="Helical" evidence="1">
    <location>
        <begin position="50"/>
        <end position="72"/>
    </location>
</feature>
<feature type="chain" id="PRO_5047081716" evidence="2">
    <location>
        <begin position="22"/>
        <end position="90"/>
    </location>
</feature>
<keyword evidence="1" id="KW-1133">Transmembrane helix</keyword>
<protein>
    <submittedName>
        <fullName evidence="3">Uncharacterized protein</fullName>
    </submittedName>
</protein>
<gene>
    <name evidence="3" type="ORF">PFR001_LOCUS1055</name>
</gene>
<evidence type="ECO:0000313" key="3">
    <source>
        <dbReference type="EMBL" id="CAH0485355.1"/>
    </source>
</evidence>
<dbReference type="Proteomes" id="UP001157938">
    <property type="component" value="Unassembled WGS sequence"/>
</dbReference>
<feature type="signal peptide" evidence="2">
    <location>
        <begin position="1"/>
        <end position="21"/>
    </location>
</feature>
<name>A0ABN8BUA2_9STRA</name>
<dbReference type="EMBL" id="CAKLBC010000201">
    <property type="protein sequence ID" value="CAH0485355.1"/>
    <property type="molecule type" value="Genomic_DNA"/>
</dbReference>
<sequence>MTTALSALLVMAVFLPHVATSNDVTAPDVFTDKSIVTPTSDADPHDTLDLPITSVIGIMARIPFGVAIFRVVRWCQHRGCRQYSPFGGRL</sequence>
<keyword evidence="1" id="KW-0812">Transmembrane</keyword>
<keyword evidence="2" id="KW-0732">Signal</keyword>
<organism evidence="3 4">
    <name type="scientific">Peronospora farinosa</name>
    <dbReference type="NCBI Taxonomy" id="134698"/>
    <lineage>
        <taxon>Eukaryota</taxon>
        <taxon>Sar</taxon>
        <taxon>Stramenopiles</taxon>
        <taxon>Oomycota</taxon>
        <taxon>Peronosporomycetes</taxon>
        <taxon>Peronosporales</taxon>
        <taxon>Peronosporaceae</taxon>
        <taxon>Peronospora</taxon>
    </lineage>
</organism>
<evidence type="ECO:0000313" key="4">
    <source>
        <dbReference type="Proteomes" id="UP001157938"/>
    </source>
</evidence>
<reference evidence="3 4" key="1">
    <citation type="submission" date="2021-11" db="EMBL/GenBank/DDBJ databases">
        <authorList>
            <person name="Islam A."/>
            <person name="Islam S."/>
            <person name="Flora M.S."/>
            <person name="Rahman M."/>
            <person name="Ziaur R.M."/>
            <person name="Epstein J.H."/>
            <person name="Hassan M."/>
            <person name="Klassen M."/>
            <person name="Woodard K."/>
            <person name="Webb A."/>
            <person name="Webby R.J."/>
            <person name="El Zowalaty M.E."/>
        </authorList>
    </citation>
    <scope>NUCLEOTIDE SEQUENCE [LARGE SCALE GENOMIC DNA]</scope>
    <source>
        <strain evidence="3">Pf1</strain>
    </source>
</reference>
<keyword evidence="1" id="KW-0472">Membrane</keyword>
<evidence type="ECO:0000256" key="1">
    <source>
        <dbReference type="SAM" id="Phobius"/>
    </source>
</evidence>
<keyword evidence="4" id="KW-1185">Reference proteome</keyword>
<proteinExistence type="predicted"/>
<comment type="caution">
    <text evidence="3">The sequence shown here is derived from an EMBL/GenBank/DDBJ whole genome shotgun (WGS) entry which is preliminary data.</text>
</comment>